<name>A0A329VB83_9GAMM</name>
<dbReference type="EMBL" id="NSCI01000041">
    <property type="protein sequence ID" value="RAW84521.1"/>
    <property type="molecule type" value="Genomic_DNA"/>
</dbReference>
<reference evidence="1 2" key="1">
    <citation type="journal article" date="2018" name="Int. J. Syst. Evol. Microbiol.">
        <title>Whole-genome-based revisit of Photorhabdus phylogeny: proposal for the elevation of most Photorhabdus subspecies to the species level and description of one novel species Photorhabdus bodei sp. nov., and one novel subspecies Photorhabdus laumondii subsp. clarkei subsp. nov.</title>
        <authorList>
            <person name="Machado R.A.R."/>
            <person name="Wuthrich D."/>
            <person name="Kuhnert P."/>
            <person name="Arce C.C.M."/>
            <person name="Thonen L."/>
            <person name="Ruiz C."/>
            <person name="Zhang X."/>
            <person name="Robert C.A.M."/>
            <person name="Karimi J."/>
            <person name="Kamali S."/>
            <person name="Ma J."/>
            <person name="Bruggmann R."/>
            <person name="Erb M."/>
        </authorList>
    </citation>
    <scope>NUCLEOTIDE SEQUENCE [LARGE SCALE GENOMIC DNA]</scope>
    <source>
        <strain evidence="1 2">BOJ-47</strain>
    </source>
</reference>
<sequence length="88" mass="10031">MTLANLLNSLQTISVELIKSGKGETAYFFIKRYDEIIKLNNEQDSIRQIVKELSTCQAMAQYGDFSPMEEKLLESVVKDAINFLDHSL</sequence>
<dbReference type="AlphaFoldDB" id="A0A329VB83"/>
<evidence type="ECO:0000313" key="1">
    <source>
        <dbReference type="EMBL" id="RAW84521.1"/>
    </source>
</evidence>
<comment type="caution">
    <text evidence="1">The sequence shown here is derived from an EMBL/GenBank/DDBJ whole genome shotgun (WGS) entry which is preliminary data.</text>
</comment>
<dbReference type="Proteomes" id="UP000250870">
    <property type="component" value="Unassembled WGS sequence"/>
</dbReference>
<organism evidence="1 2">
    <name type="scientific">Photorhabdus laumondii subsp. clarkei</name>
    <dbReference type="NCBI Taxonomy" id="2029685"/>
    <lineage>
        <taxon>Bacteria</taxon>
        <taxon>Pseudomonadati</taxon>
        <taxon>Pseudomonadota</taxon>
        <taxon>Gammaproteobacteria</taxon>
        <taxon>Enterobacterales</taxon>
        <taxon>Morganellaceae</taxon>
        <taxon>Photorhabdus</taxon>
    </lineage>
</organism>
<evidence type="ECO:0000313" key="2">
    <source>
        <dbReference type="Proteomes" id="UP000250870"/>
    </source>
</evidence>
<gene>
    <name evidence="1" type="ORF">CKY01_20130</name>
</gene>
<protein>
    <submittedName>
        <fullName evidence="1">Uncharacterized protein</fullName>
    </submittedName>
</protein>
<proteinExistence type="predicted"/>
<accession>A0A329VB83</accession>